<feature type="non-terminal residue" evidence="3">
    <location>
        <position position="1"/>
    </location>
</feature>
<dbReference type="EMBL" id="GDKF01003744">
    <property type="protein sequence ID" value="JAT74878.1"/>
    <property type="molecule type" value="Transcribed_RNA"/>
</dbReference>
<keyword evidence="1" id="KW-0472">Membrane</keyword>
<evidence type="ECO:0000313" key="3">
    <source>
        <dbReference type="EMBL" id="JAT74878.1"/>
    </source>
</evidence>
<dbReference type="AlphaFoldDB" id="A0A1D2A6V7"/>
<feature type="transmembrane region" description="Helical" evidence="1">
    <location>
        <begin position="136"/>
        <end position="155"/>
    </location>
</feature>
<evidence type="ECO:0000259" key="2">
    <source>
        <dbReference type="Pfam" id="PF00487"/>
    </source>
</evidence>
<name>A0A1D2A6V7_AUXPR</name>
<dbReference type="Pfam" id="PF00487">
    <property type="entry name" value="FA_desaturase"/>
    <property type="match status" value="1"/>
</dbReference>
<sequence length="439" mass="48496">VMGAADLDGGPVVPEIGEEYIALALAERQRIRIDAESDTVAGRQEYLWRPPPFVVNWLRRSLVEERDLPAAFMLLNLATTTLPAALLLWSTGCRSHLLGAAYLILTYAAFLQRFMLTLHFTEHRPLFKPGYRLLNLVAPLILAPLLGVPPGMYHLHHCIMHHSGNNRWSLDASSTERYQRDNPLHFLMCVPEVLYKRCTPSAGRHTQLASPQPACPHLALRGWGPGPSGPQKDMLVSPASHHPPCRYWARFALGSWFELPWVAARAGRWGVLAACLACETGYLAGVRWALQASPVAALWTLALPFAVSSLALMLGNWSQHLFLEPAAPRGSLGLAYNCVACADNQRTYNDGYHAVHHLNSKTHWTELPAQFVATLDKQAAAGTLIFRGLGFFDVGVAVFTGNYDLLHDHLVKYTPALAAAGRCDVEAMLRRRLAPIIMS</sequence>
<dbReference type="PANTHER" id="PTHR36459:SF1">
    <property type="entry name" value="FATTY ACID DESATURASE DOMAIN-CONTAINING PROTEIN-RELATED"/>
    <property type="match status" value="1"/>
</dbReference>
<organism evidence="3">
    <name type="scientific">Auxenochlorella protothecoides</name>
    <name type="common">Green microalga</name>
    <name type="synonym">Chlorella protothecoides</name>
    <dbReference type="NCBI Taxonomy" id="3075"/>
    <lineage>
        <taxon>Eukaryota</taxon>
        <taxon>Viridiplantae</taxon>
        <taxon>Chlorophyta</taxon>
        <taxon>core chlorophytes</taxon>
        <taxon>Trebouxiophyceae</taxon>
        <taxon>Chlorellales</taxon>
        <taxon>Chlorellaceae</taxon>
        <taxon>Auxenochlorella</taxon>
    </lineage>
</organism>
<proteinExistence type="predicted"/>
<protein>
    <recommendedName>
        <fullName evidence="2">Fatty acid desaturase domain-containing protein</fullName>
    </recommendedName>
</protein>
<feature type="domain" description="Fatty acid desaturase" evidence="2">
    <location>
        <begin position="248"/>
        <end position="375"/>
    </location>
</feature>
<feature type="transmembrane region" description="Helical" evidence="1">
    <location>
        <begin position="296"/>
        <end position="315"/>
    </location>
</feature>
<feature type="transmembrane region" description="Helical" evidence="1">
    <location>
        <begin position="96"/>
        <end position="116"/>
    </location>
</feature>
<evidence type="ECO:0000256" key="1">
    <source>
        <dbReference type="SAM" id="Phobius"/>
    </source>
</evidence>
<gene>
    <name evidence="3" type="ORF">g.4226</name>
</gene>
<keyword evidence="1" id="KW-0812">Transmembrane</keyword>
<keyword evidence="1" id="KW-1133">Transmembrane helix</keyword>
<reference evidence="3" key="1">
    <citation type="submission" date="2015-08" db="EMBL/GenBank/DDBJ databases">
        <authorList>
            <person name="Babu N.S."/>
            <person name="Beckwith C.J."/>
            <person name="Beseler K.G."/>
            <person name="Brison A."/>
            <person name="Carone J.V."/>
            <person name="Caskin T.P."/>
            <person name="Diamond M."/>
            <person name="Durham M.E."/>
            <person name="Foxe J.M."/>
            <person name="Go M."/>
            <person name="Henderson B.A."/>
            <person name="Jones I.B."/>
            <person name="McGettigan J.A."/>
            <person name="Micheletti S.J."/>
            <person name="Nasrallah M.E."/>
            <person name="Ortiz D."/>
            <person name="Piller C.R."/>
            <person name="Privatt S.R."/>
            <person name="Schneider S.L."/>
            <person name="Sharp S."/>
            <person name="Smith T.C."/>
            <person name="Stanton J.D."/>
            <person name="Ullery H.E."/>
            <person name="Wilson R.J."/>
            <person name="Serrano M.G."/>
            <person name="Buck G."/>
            <person name="Lee V."/>
            <person name="Wang Y."/>
            <person name="Carvalho R."/>
            <person name="Voegtly L."/>
            <person name="Shi R."/>
            <person name="Duckworth R."/>
            <person name="Johnson A."/>
            <person name="Loviza R."/>
            <person name="Walstead R."/>
            <person name="Shah Z."/>
            <person name="Kiflezghi M."/>
            <person name="Wade K."/>
            <person name="Ball S.L."/>
            <person name="Bradley K.W."/>
            <person name="Asai D.J."/>
            <person name="Bowman C.A."/>
            <person name="Russell D.A."/>
            <person name="Pope W.H."/>
            <person name="Jacobs-Sera D."/>
            <person name="Hendrix R.W."/>
            <person name="Hatfull G.F."/>
        </authorList>
    </citation>
    <scope>NUCLEOTIDE SEQUENCE</scope>
</reference>
<dbReference type="GO" id="GO:0006629">
    <property type="term" value="P:lipid metabolic process"/>
    <property type="evidence" value="ECO:0007669"/>
    <property type="project" value="InterPro"/>
</dbReference>
<feature type="transmembrane region" description="Helical" evidence="1">
    <location>
        <begin position="68"/>
        <end position="89"/>
    </location>
</feature>
<accession>A0A1D2A6V7</accession>
<dbReference type="InterPro" id="IPR005804">
    <property type="entry name" value="FA_desaturase_dom"/>
</dbReference>
<dbReference type="PANTHER" id="PTHR36459">
    <property type="entry name" value="ORF"/>
    <property type="match status" value="1"/>
</dbReference>